<keyword evidence="1" id="KW-1133">Transmembrane helix</keyword>
<dbReference type="EMBL" id="PUGF01000011">
    <property type="protein sequence ID" value="PRC92725.1"/>
    <property type="molecule type" value="Genomic_DNA"/>
</dbReference>
<dbReference type="Proteomes" id="UP000237839">
    <property type="component" value="Unassembled WGS sequence"/>
</dbReference>
<name>A0A2S9GYC5_9BURK</name>
<gene>
    <name evidence="2" type="ORF">S2091_2455</name>
</gene>
<evidence type="ECO:0000313" key="3">
    <source>
        <dbReference type="Proteomes" id="UP000237839"/>
    </source>
</evidence>
<comment type="caution">
    <text evidence="2">The sequence shown here is derived from an EMBL/GenBank/DDBJ whole genome shotgun (WGS) entry which is preliminary data.</text>
</comment>
<organism evidence="2 3">
    <name type="scientific">Solimicrobium silvestre</name>
    <dbReference type="NCBI Taxonomy" id="2099400"/>
    <lineage>
        <taxon>Bacteria</taxon>
        <taxon>Pseudomonadati</taxon>
        <taxon>Pseudomonadota</taxon>
        <taxon>Betaproteobacteria</taxon>
        <taxon>Burkholderiales</taxon>
        <taxon>Oxalobacteraceae</taxon>
        <taxon>Solimicrobium</taxon>
    </lineage>
</organism>
<accession>A0A2S9GYC5</accession>
<keyword evidence="3" id="KW-1185">Reference proteome</keyword>
<feature type="transmembrane region" description="Helical" evidence="1">
    <location>
        <begin position="86"/>
        <end position="105"/>
    </location>
</feature>
<evidence type="ECO:0000313" key="2">
    <source>
        <dbReference type="EMBL" id="PRC92725.1"/>
    </source>
</evidence>
<keyword evidence="1" id="KW-0812">Transmembrane</keyword>
<reference evidence="2 3" key="1">
    <citation type="submission" date="2018-02" db="EMBL/GenBank/DDBJ databases">
        <title>Solimicrobium silvestre gen. nov., sp. nov., isolated from alpine forest soil.</title>
        <authorList>
            <person name="Margesin R."/>
            <person name="Albuquerque L."/>
            <person name="Zhang D.-C."/>
            <person name="Froufe H.J.C."/>
            <person name="Severino R."/>
            <person name="Roxo I."/>
            <person name="Egas C."/>
            <person name="Da Costa M.S."/>
        </authorList>
    </citation>
    <scope>NUCLEOTIDE SEQUENCE [LARGE SCALE GENOMIC DNA]</scope>
    <source>
        <strain evidence="2 3">S20-91</strain>
    </source>
</reference>
<dbReference type="AlphaFoldDB" id="A0A2S9GYC5"/>
<feature type="transmembrane region" description="Helical" evidence="1">
    <location>
        <begin position="57"/>
        <end position="77"/>
    </location>
</feature>
<keyword evidence="1" id="KW-0472">Membrane</keyword>
<sequence length="112" mass="12084">MATGKQIQAEKPNLGNDRPAVHMFTSSDIFLFFPEIIPAAILAVWSPFWAIQLLLESHFLAALTLLCGVGASGYAFYSGVRSKQKYLAYIGVLGMLLSAGLALQLSQHVVAT</sequence>
<feature type="transmembrane region" description="Helical" evidence="1">
    <location>
        <begin position="29"/>
        <end position="51"/>
    </location>
</feature>
<proteinExistence type="predicted"/>
<protein>
    <submittedName>
        <fullName evidence="2">Uncharacterized protein</fullName>
    </submittedName>
</protein>
<evidence type="ECO:0000256" key="1">
    <source>
        <dbReference type="SAM" id="Phobius"/>
    </source>
</evidence>